<dbReference type="EC" id="2.4.99.16" evidence="6"/>
<dbReference type="InterPro" id="IPR006047">
    <property type="entry name" value="GH13_cat_dom"/>
</dbReference>
<dbReference type="InterPro" id="IPR013780">
    <property type="entry name" value="Glyco_hydro_b"/>
</dbReference>
<feature type="site" description="Transition state stabilizer" evidence="6">
    <location>
        <position position="966"/>
    </location>
</feature>
<dbReference type="Pfam" id="PF11896">
    <property type="entry name" value="GlgE_dom_N_S"/>
    <property type="match status" value="1"/>
</dbReference>
<evidence type="ECO:0000313" key="9">
    <source>
        <dbReference type="EMBL" id="MBJ6125013.1"/>
    </source>
</evidence>
<dbReference type="InterPro" id="IPR049171">
    <property type="entry name" value="GLGE_C"/>
</dbReference>
<feature type="binding site" evidence="6">
    <location>
        <position position="880"/>
    </location>
    <ligand>
        <name>alpha-maltose 1-phosphate</name>
        <dbReference type="ChEBI" id="CHEBI:63576"/>
    </ligand>
</feature>
<dbReference type="InterPro" id="IPR026585">
    <property type="entry name" value="GlgE"/>
</dbReference>
<keyword evidence="3 6" id="KW-0808">Transferase</keyword>
<protein>
    <recommendedName>
        <fullName evidence="6">Alpha-1,4-glucan:maltose-1-phosphate maltosyltransferase</fullName>
        <shortName evidence="6">GMPMT</shortName>
        <ecNumber evidence="6">2.4.99.16</ecNumber>
    </recommendedName>
    <alternativeName>
        <fullName evidence="6">(1-&gt;4)-alpha-D-glucan:maltose-1-phosphate alpha-D-maltosyltransferase</fullName>
    </alternativeName>
</protein>
<feature type="active site" description="Proton donor" evidence="6">
    <location>
        <position position="908"/>
    </location>
</feature>
<accession>A0ABS0XZ86</accession>
<keyword evidence="2 6" id="KW-0328">Glycosyltransferase</keyword>
<dbReference type="InterPro" id="IPR017853">
    <property type="entry name" value="GH"/>
</dbReference>
<dbReference type="SMART" id="SM00642">
    <property type="entry name" value="Aamy"/>
    <property type="match status" value="1"/>
</dbReference>
<dbReference type="Gene3D" id="2.60.40.1180">
    <property type="entry name" value="Golgi alpha-mannosidase II"/>
    <property type="match status" value="1"/>
</dbReference>
<dbReference type="InterPro" id="IPR021828">
    <property type="entry name" value="GlgE_dom_N/S"/>
</dbReference>
<dbReference type="HAMAP" id="MF_02124">
    <property type="entry name" value="GlgE"/>
    <property type="match status" value="1"/>
</dbReference>
<organism evidence="9 10">
    <name type="scientific">Microvirga splendida</name>
    <dbReference type="NCBI Taxonomy" id="2795727"/>
    <lineage>
        <taxon>Bacteria</taxon>
        <taxon>Pseudomonadati</taxon>
        <taxon>Pseudomonadota</taxon>
        <taxon>Alphaproteobacteria</taxon>
        <taxon>Hyphomicrobiales</taxon>
        <taxon>Methylobacteriaceae</taxon>
        <taxon>Microvirga</taxon>
    </lineage>
</organism>
<feature type="region of interest" description="Disordered" evidence="7">
    <location>
        <begin position="745"/>
        <end position="771"/>
    </location>
</feature>
<proteinExistence type="inferred from homology"/>
<dbReference type="EMBL" id="JAELXT010000004">
    <property type="protein sequence ID" value="MBJ6125013.1"/>
    <property type="molecule type" value="Genomic_DNA"/>
</dbReference>
<keyword evidence="4 6" id="KW-0119">Carbohydrate metabolism</keyword>
<dbReference type="PANTHER" id="PTHR47786:SF2">
    <property type="entry name" value="GLYCOSYL HYDROLASE FAMILY 13 CATALYTIC DOMAIN-CONTAINING PROTEIN"/>
    <property type="match status" value="1"/>
</dbReference>
<keyword evidence="10" id="KW-1185">Reference proteome</keyword>
<evidence type="ECO:0000256" key="5">
    <source>
        <dbReference type="ARBA" id="ARBA00048735"/>
    </source>
</evidence>
<dbReference type="Pfam" id="PF21702">
    <property type="entry name" value="GLGE_C"/>
    <property type="match status" value="1"/>
</dbReference>
<dbReference type="Gene3D" id="2.60.40.10">
    <property type="entry name" value="Immunoglobulins"/>
    <property type="match status" value="1"/>
</dbReference>
<feature type="compositionally biased region" description="Gly residues" evidence="7">
    <location>
        <begin position="1"/>
        <end position="19"/>
    </location>
</feature>
<comment type="function">
    <text evidence="6">Maltosyltransferase that uses maltose 1-phosphate (M1P) as the sugar donor to elongate linear or branched alpha-(1-&gt;4)-glucans. Is involved in a branched alpha-glucan biosynthetic pathway from trehalose, together with TreS, Mak and GlgB.</text>
</comment>
<evidence type="ECO:0000259" key="8">
    <source>
        <dbReference type="SMART" id="SM00642"/>
    </source>
</evidence>
<dbReference type="Pfam" id="PF00128">
    <property type="entry name" value="Alpha-amylase"/>
    <property type="match status" value="1"/>
</dbReference>
<name>A0ABS0XZ86_9HYPH</name>
<evidence type="ECO:0000256" key="7">
    <source>
        <dbReference type="SAM" id="MobiDB-lite"/>
    </source>
</evidence>
<feature type="region of interest" description="Disordered" evidence="7">
    <location>
        <begin position="1"/>
        <end position="51"/>
    </location>
</feature>
<dbReference type="CDD" id="cd00551">
    <property type="entry name" value="AmyAc_family"/>
    <property type="match status" value="1"/>
</dbReference>
<comment type="subunit">
    <text evidence="1 6">Homodimer.</text>
</comment>
<feature type="domain" description="Glycosyl hydrolase family 13 catalytic" evidence="8">
    <location>
        <begin position="699"/>
        <end position="1044"/>
    </location>
</feature>
<evidence type="ECO:0000256" key="6">
    <source>
        <dbReference type="HAMAP-Rule" id="MF_02124"/>
    </source>
</evidence>
<dbReference type="CDD" id="cd11344">
    <property type="entry name" value="AmyAc_GlgE_like"/>
    <property type="match status" value="1"/>
</dbReference>
<evidence type="ECO:0000256" key="1">
    <source>
        <dbReference type="ARBA" id="ARBA00011738"/>
    </source>
</evidence>
<evidence type="ECO:0000313" key="10">
    <source>
        <dbReference type="Proteomes" id="UP000620670"/>
    </source>
</evidence>
<evidence type="ECO:0000256" key="2">
    <source>
        <dbReference type="ARBA" id="ARBA00022676"/>
    </source>
</evidence>
<dbReference type="Gene3D" id="3.20.20.80">
    <property type="entry name" value="Glycosidases"/>
    <property type="match status" value="2"/>
</dbReference>
<sequence length="1149" mass="128537">MPAGTKGKGGCFRQGGSAGQGSIVSVPAVSSPQVDPIEQRQGRTVSPADSLLASSQTVRTKGASWKAPRIYYVHPLLAGSLDNWDDIFDHAAALGFDTVLMAPPFEPGHGGSILLPHDMTRLHPVLAHADATEGLARLAEKASARKLALMLDVVIDRVAADSIFARELGLAASNPDTLDPRQDPTEREAVLVPFDGDADDHPHLRMLAERLRAFAAAGIRGFRCLHWDRVPPSALRRFIADARGDVPGVRFLAWTPGASFQARQTLGSAGFDGTFSSLCWWDLKDSWIADEHEQLRGIGYEIAFPEVPFEKRITHEVEPLNVLERRATRALRLAASVGDGLLVPMGFEFGCRDRLDPTRGDGMGLRGLRERGSFDLTGEIRAANQLLARNDGGFARKPLHLVVGRASPVTALLRIDQEDVRQSKAARLIVANADLRRTAQATGAFLVSETGAQFMPFREVGEGGLELTPTSVVRLQPGEVRVLEGHPPRPVTGAVSVPAVEQAVAAPRLVIENVTPAVDGGEFPVKRIVGEVVRVEADIFGDGHDPLSAALAWRAVDEAEWRETRMTMLVNDRWSAELPLERLGRHEFAVLAWRDPFAIFRSELEKKYAAGLDVTLELEEGRLLVEEARSEAQGDIAERVRTLADRLVDADYDTRLEILLAPETSEIMTAADRRPFMVRSRTIPVDAERTAAGFASWYELFPRSMSDDPNRHGTFDDVIRKLPYIRDMGFDVLYLTPIHPIGRTHRKGRNNSLTAGPDDPGSPYAIGSEAGGHDAIHPELGTFEDLRRLVAAAADHGLELAMDIAVQASPDHPWLKEHPDWFDWRPDGTIKYAENPPKKYEDIVNVDFYAKGAMPSLWLELRDTILLWVEQGVKLFRIDNPHTKPFPFWEWLIGEVRRDHPDVAFLSEAFTRPKIMYRLAKIGFSQSYTYFTWRNEKWEMAEYLTELSQTAPKDFFRPHFFVNTPDINPDFLQNAPRSSYLIRAALATTLSGLWGMYSGFELCEGRPDVKKKEYADSEKYEIRAWDWDRPGNIIREISILNRIRHDNPALHSHLNVSFLDAWNNKILFYEKATPGRENVLLIAVSLDPHNVQEADVELPLWKFGLPDHGSLDVEDLVRHHRFTWSGKYQRIRCDPGELPFSIWRIAPKD</sequence>
<feature type="binding site" evidence="6">
    <location>
        <position position="842"/>
    </location>
    <ligand>
        <name>alpha-maltose 1-phosphate</name>
        <dbReference type="ChEBI" id="CHEBI:63576"/>
    </ligand>
</feature>
<dbReference type="SUPFAM" id="SSF51445">
    <property type="entry name" value="(Trans)glycosidases"/>
    <property type="match status" value="2"/>
</dbReference>
<dbReference type="Proteomes" id="UP000620670">
    <property type="component" value="Unassembled WGS sequence"/>
</dbReference>
<dbReference type="InterPro" id="IPR013783">
    <property type="entry name" value="Ig-like_fold"/>
</dbReference>
<reference evidence="10" key="1">
    <citation type="submission" date="2020-12" db="EMBL/GenBank/DDBJ databases">
        <title>Hymenobacter sp.</title>
        <authorList>
            <person name="Kim M.K."/>
        </authorList>
    </citation>
    <scope>NUCLEOTIDE SEQUENCE [LARGE SCALE GENOMIC DNA]</scope>
    <source>
        <strain evidence="10">BT325</strain>
    </source>
</reference>
<feature type="binding site" evidence="6">
    <location>
        <position position="807"/>
    </location>
    <ligand>
        <name>alpha-maltose 1-phosphate</name>
        <dbReference type="ChEBI" id="CHEBI:63576"/>
    </ligand>
</feature>
<evidence type="ECO:0000256" key="3">
    <source>
        <dbReference type="ARBA" id="ARBA00022679"/>
    </source>
</evidence>
<dbReference type="Gene3D" id="1.20.58.80">
    <property type="entry name" value="Phosphotransferase system, lactose/cellobiose-type IIA subunit"/>
    <property type="match status" value="1"/>
</dbReference>
<feature type="active site" description="Nucleophile" evidence="6">
    <location>
        <position position="879"/>
    </location>
</feature>
<dbReference type="PANTHER" id="PTHR47786">
    <property type="entry name" value="ALPHA-1,4-GLUCAN:MALTOSE-1-PHOSPHATE MALTOSYLTRANSFERASE"/>
    <property type="match status" value="1"/>
</dbReference>
<feature type="compositionally biased region" description="Polar residues" evidence="7">
    <location>
        <begin position="20"/>
        <end position="33"/>
    </location>
</feature>
<comment type="catalytic activity">
    <reaction evidence="5 6">
        <text>alpha-maltose 1-phosphate + [(1-&gt;4)-alpha-D-glucosyl](n) = [(1-&gt;4)-alpha-D-glucosyl](n+2) + phosphate</text>
        <dbReference type="Rhea" id="RHEA:42692"/>
        <dbReference type="Rhea" id="RHEA-COMP:9584"/>
        <dbReference type="Rhea" id="RHEA-COMP:10183"/>
        <dbReference type="ChEBI" id="CHEBI:15444"/>
        <dbReference type="ChEBI" id="CHEBI:43474"/>
        <dbReference type="ChEBI" id="CHEBI:63576"/>
        <dbReference type="EC" id="2.4.99.16"/>
    </reaction>
</comment>
<feature type="binding site" evidence="6">
    <location>
        <begin position="1019"/>
        <end position="1020"/>
    </location>
    <ligand>
        <name>alpha-maltose 1-phosphate</name>
        <dbReference type="ChEBI" id="CHEBI:63576"/>
    </ligand>
</feature>
<evidence type="ECO:0000256" key="4">
    <source>
        <dbReference type="ARBA" id="ARBA00023277"/>
    </source>
</evidence>
<comment type="caution">
    <text evidence="9">The sequence shown here is derived from an EMBL/GenBank/DDBJ whole genome shotgun (WGS) entry which is preliminary data.</text>
</comment>
<gene>
    <name evidence="6" type="primary">glgE</name>
    <name evidence="9" type="ORF">JAO75_06290</name>
</gene>
<feature type="binding site" evidence="6">
    <location>
        <position position="747"/>
    </location>
    <ligand>
        <name>alpha-maltose 1-phosphate</name>
        <dbReference type="ChEBI" id="CHEBI:63576"/>
    </ligand>
</feature>
<comment type="similarity">
    <text evidence="6">Belongs to the glycosyl hydrolase 13 family. GlgE subfamily.</text>
</comment>